<dbReference type="AlphaFoldDB" id="A0A238TE62"/>
<dbReference type="EMBL" id="FXUV02000065">
    <property type="protein sequence ID" value="SNB82495.1"/>
    <property type="molecule type" value="Genomic_DNA"/>
</dbReference>
<keyword evidence="2" id="KW-1185">Reference proteome</keyword>
<evidence type="ECO:0000313" key="1">
    <source>
        <dbReference type="EMBL" id="SNB82495.1"/>
    </source>
</evidence>
<evidence type="ECO:0000313" key="2">
    <source>
        <dbReference type="Proteomes" id="UP000215450"/>
    </source>
</evidence>
<comment type="caution">
    <text evidence="1">The sequence shown here is derived from an EMBL/GenBank/DDBJ whole genome shotgun (WGS) entry which is preliminary data.</text>
</comment>
<protein>
    <submittedName>
        <fullName evidence="1">Uncharacterized protein</fullName>
    </submittedName>
</protein>
<proteinExistence type="predicted"/>
<reference evidence="1" key="1">
    <citation type="submission" date="2017-06" db="EMBL/GenBank/DDBJ databases">
        <authorList>
            <person name="Laurent S."/>
        </authorList>
    </citation>
    <scope>NUCLEOTIDE SEQUENCE</scope>
    <source>
        <strain evidence="1">Kingella_eburonensis</strain>
    </source>
</reference>
<name>A0A238TE62_9NEIS</name>
<gene>
    <name evidence="1" type="ORF">KEBURONENSIS_00536</name>
</gene>
<organism evidence="1 2">
    <name type="scientific">Kingella negevensis</name>
    <dbReference type="NCBI Taxonomy" id="1522312"/>
    <lineage>
        <taxon>Bacteria</taxon>
        <taxon>Pseudomonadati</taxon>
        <taxon>Pseudomonadota</taxon>
        <taxon>Betaproteobacteria</taxon>
        <taxon>Neisseriales</taxon>
        <taxon>Neisseriaceae</taxon>
        <taxon>Kingella</taxon>
    </lineage>
</organism>
<dbReference type="Proteomes" id="UP000215450">
    <property type="component" value="Unassembled WGS sequence"/>
</dbReference>
<accession>A0A238TE62</accession>
<sequence length="65" mass="8058">MNTTKKGDILENHLFNILSKQIEEDRFQYYKKENLKIYKKKRYYSAKRNETKILFLTSYSKFKIK</sequence>